<accession>A0A2I0K5A4</accession>
<sequence length="90" mass="10671">MCLMPFGELPRCLEPGRWSLETLPFKSCILKEKSEEEAFESLDYVARRRLWTLPLDGELAMLELETEEQRTITDELRLHLSEDEEQKEEI</sequence>
<gene>
    <name evidence="1" type="ORF">CRG98_016321</name>
</gene>
<name>A0A2I0K5A4_PUNGR</name>
<dbReference type="EMBL" id="PGOL01000893">
    <property type="protein sequence ID" value="PKI63330.1"/>
    <property type="molecule type" value="Genomic_DNA"/>
</dbReference>
<keyword evidence="2" id="KW-1185">Reference proteome</keyword>
<evidence type="ECO:0000313" key="1">
    <source>
        <dbReference type="EMBL" id="PKI63330.1"/>
    </source>
</evidence>
<evidence type="ECO:0000313" key="2">
    <source>
        <dbReference type="Proteomes" id="UP000233551"/>
    </source>
</evidence>
<comment type="caution">
    <text evidence="1">The sequence shown here is derived from an EMBL/GenBank/DDBJ whole genome shotgun (WGS) entry which is preliminary data.</text>
</comment>
<reference evidence="1 2" key="1">
    <citation type="submission" date="2017-11" db="EMBL/GenBank/DDBJ databases">
        <title>De-novo sequencing of pomegranate (Punica granatum L.) genome.</title>
        <authorList>
            <person name="Akparov Z."/>
            <person name="Amiraslanov A."/>
            <person name="Hajiyeva S."/>
            <person name="Abbasov M."/>
            <person name="Kaur K."/>
            <person name="Hamwieh A."/>
            <person name="Solovyev V."/>
            <person name="Salamov A."/>
            <person name="Braich B."/>
            <person name="Kosarev P."/>
            <person name="Mahmoud A."/>
            <person name="Hajiyev E."/>
            <person name="Babayeva S."/>
            <person name="Izzatullayeva V."/>
            <person name="Mammadov A."/>
            <person name="Mammadov A."/>
            <person name="Sharifova S."/>
            <person name="Ojaghi J."/>
            <person name="Eynullazada K."/>
            <person name="Bayramov B."/>
            <person name="Abdulazimova A."/>
            <person name="Shahmuradov I."/>
        </authorList>
    </citation>
    <scope>NUCLEOTIDE SEQUENCE [LARGE SCALE GENOMIC DNA]</scope>
    <source>
        <strain evidence="2">cv. AG2017</strain>
        <tissue evidence="1">Leaf</tissue>
    </source>
</reference>
<dbReference type="Proteomes" id="UP000233551">
    <property type="component" value="Unassembled WGS sequence"/>
</dbReference>
<protein>
    <submittedName>
        <fullName evidence="1">Uncharacterized protein</fullName>
    </submittedName>
</protein>
<proteinExistence type="predicted"/>
<dbReference type="AlphaFoldDB" id="A0A2I0K5A4"/>
<organism evidence="1 2">
    <name type="scientific">Punica granatum</name>
    <name type="common">Pomegranate</name>
    <dbReference type="NCBI Taxonomy" id="22663"/>
    <lineage>
        <taxon>Eukaryota</taxon>
        <taxon>Viridiplantae</taxon>
        <taxon>Streptophyta</taxon>
        <taxon>Embryophyta</taxon>
        <taxon>Tracheophyta</taxon>
        <taxon>Spermatophyta</taxon>
        <taxon>Magnoliopsida</taxon>
        <taxon>eudicotyledons</taxon>
        <taxon>Gunneridae</taxon>
        <taxon>Pentapetalae</taxon>
        <taxon>rosids</taxon>
        <taxon>malvids</taxon>
        <taxon>Myrtales</taxon>
        <taxon>Lythraceae</taxon>
        <taxon>Punica</taxon>
    </lineage>
</organism>